<dbReference type="RefSeq" id="WP_021759534.1">
    <property type="nucleotide sequence ID" value="NC_022444.1"/>
</dbReference>
<gene>
    <name evidence="1" type="ORF">DGI_0947</name>
</gene>
<name>T2GA87_MEGG1</name>
<organism evidence="1 2">
    <name type="scientific">Megalodesulfovibrio gigas (strain ATCC 19364 / DSM 1382 / NCIMB 9332 / VKM B-1759)</name>
    <name type="common">Desulfovibrio gigas</name>
    <dbReference type="NCBI Taxonomy" id="1121448"/>
    <lineage>
        <taxon>Bacteria</taxon>
        <taxon>Pseudomonadati</taxon>
        <taxon>Thermodesulfobacteriota</taxon>
        <taxon>Desulfovibrionia</taxon>
        <taxon>Desulfovibrionales</taxon>
        <taxon>Desulfovibrionaceae</taxon>
        <taxon>Megalodesulfovibrio</taxon>
    </lineage>
</organism>
<evidence type="ECO:0000313" key="1">
    <source>
        <dbReference type="EMBL" id="AGW12832.1"/>
    </source>
</evidence>
<proteinExistence type="predicted"/>
<keyword evidence="2" id="KW-1185">Reference proteome</keyword>
<accession>T2GA87</accession>
<protein>
    <submittedName>
        <fullName evidence="1">Uncharacterized protein</fullName>
    </submittedName>
</protein>
<dbReference type="EMBL" id="CP006585">
    <property type="protein sequence ID" value="AGW12832.1"/>
    <property type="molecule type" value="Genomic_DNA"/>
</dbReference>
<reference evidence="2" key="2">
    <citation type="submission" date="2013-07" db="EMBL/GenBank/DDBJ databases">
        <authorList>
            <person name="Morais-Silva F.O."/>
            <person name="Rezende A.M."/>
            <person name="Pimentel C."/>
            <person name="Resende D.M."/>
            <person name="Santos C.I."/>
            <person name="Clemente C."/>
            <person name="de Oliveira L.M."/>
            <person name="da Silva S.M."/>
            <person name="Costa D.A."/>
            <person name="Varela-Raposo A."/>
            <person name="Horacio E.C.A."/>
            <person name="Matos M."/>
            <person name="Flores O."/>
            <person name="Ruiz J.C."/>
            <person name="Rodrigues-Pousada C."/>
        </authorList>
    </citation>
    <scope>NUCLEOTIDE SEQUENCE [LARGE SCALE GENOMIC DNA]</scope>
    <source>
        <strain evidence="2">ATCC 19364 / DSM 1382 / NCIMB 9332 / VKM B-1759</strain>
    </source>
</reference>
<dbReference type="HOGENOM" id="CLU_3250445_0_0_7"/>
<dbReference type="KEGG" id="dgg:DGI_0947"/>
<dbReference type="Proteomes" id="UP000016587">
    <property type="component" value="Chromosome"/>
</dbReference>
<dbReference type="PATRIC" id="fig|1121448.7.peg.3113"/>
<evidence type="ECO:0000313" key="2">
    <source>
        <dbReference type="Proteomes" id="UP000016587"/>
    </source>
</evidence>
<sequence length="42" mass="4446">MPLNIPDLDIDYGIITSGACATPGDQAQFDAHQMGKPPMAED</sequence>
<dbReference type="AlphaFoldDB" id="T2GA87"/>
<reference evidence="1 2" key="1">
    <citation type="journal article" date="2013" name="J. Bacteriol.">
        <title>Roles of HynAB and Ech, the only two hydrogenases found in the model sulfate reducer Desulfovibrio gigas.</title>
        <authorList>
            <person name="Morais-Silva F.O."/>
            <person name="Santos C.I."/>
            <person name="Rodrigues R."/>
            <person name="Pereira I.A."/>
            <person name="Rodrigues-Pousada C."/>
        </authorList>
    </citation>
    <scope>NUCLEOTIDE SEQUENCE [LARGE SCALE GENOMIC DNA]</scope>
    <source>
        <strain evidence="2">ATCC 19364 / DSM 1382 / NCIMB 9332 / VKM B-1759</strain>
    </source>
</reference>